<evidence type="ECO:0000313" key="1">
    <source>
        <dbReference type="EMBL" id="USW53814.1"/>
    </source>
</evidence>
<dbReference type="AlphaFoldDB" id="A0A9Q9ASG1"/>
<protein>
    <submittedName>
        <fullName evidence="1">Uncharacterized protein</fullName>
    </submittedName>
</protein>
<dbReference type="EMBL" id="CP099422">
    <property type="protein sequence ID" value="USW53814.1"/>
    <property type="molecule type" value="Genomic_DNA"/>
</dbReference>
<reference evidence="1" key="1">
    <citation type="submission" date="2022-06" db="EMBL/GenBank/DDBJ databases">
        <title>Complete genome sequences of two strains of the flax pathogen Septoria linicola.</title>
        <authorList>
            <person name="Lapalu N."/>
            <person name="Simon A."/>
            <person name="Demenou B."/>
            <person name="Paumier D."/>
            <person name="Guillot M.-P."/>
            <person name="Gout L."/>
            <person name="Valade R."/>
        </authorList>
    </citation>
    <scope>NUCLEOTIDE SEQUENCE</scope>
    <source>
        <strain evidence="1">SE15195</strain>
    </source>
</reference>
<organism evidence="1 2">
    <name type="scientific">Septoria linicola</name>
    <dbReference type="NCBI Taxonomy" id="215465"/>
    <lineage>
        <taxon>Eukaryota</taxon>
        <taxon>Fungi</taxon>
        <taxon>Dikarya</taxon>
        <taxon>Ascomycota</taxon>
        <taxon>Pezizomycotina</taxon>
        <taxon>Dothideomycetes</taxon>
        <taxon>Dothideomycetidae</taxon>
        <taxon>Mycosphaerellales</taxon>
        <taxon>Mycosphaerellaceae</taxon>
        <taxon>Septoria</taxon>
    </lineage>
</organism>
<proteinExistence type="predicted"/>
<accession>A0A9Q9ASG1</accession>
<keyword evidence="2" id="KW-1185">Reference proteome</keyword>
<evidence type="ECO:0000313" key="2">
    <source>
        <dbReference type="Proteomes" id="UP001056384"/>
    </source>
</evidence>
<dbReference type="Proteomes" id="UP001056384">
    <property type="component" value="Chromosome 5"/>
</dbReference>
<name>A0A9Q9ASG1_9PEZI</name>
<gene>
    <name evidence="1" type="ORF">Slin15195_G071330</name>
</gene>
<sequence length="249" mass="27738">MPFRVPASRSGGADQFHLHVAPKDADQVRTSVVSSIALKGIMAWIPEHTESLVWTEIISVHIGDQNIQTRVILNIDGKDVRLAVVYGPKLESNSLLRFVLDTAPQNNLPWPHMRECPIPLAITAQAVKQVSKDVGDRRTSDGRFNSFRCTSLSFPNDSLAEIDLFCGSLVTRGDMFIVCYDLATASETVRRLRQQACGFEWTDVVSLSYGIESENRVVRTSAKDFVLESLKCIGTLTIYYSYTDAHQAE</sequence>